<dbReference type="Gene3D" id="2.40.50.100">
    <property type="match status" value="1"/>
</dbReference>
<keyword evidence="4" id="KW-0812">Transmembrane</keyword>
<protein>
    <submittedName>
        <fullName evidence="5">ABC exporter membrane fusion protein</fullName>
    </submittedName>
</protein>
<dbReference type="PANTHER" id="PTHR32347">
    <property type="entry name" value="EFFLUX SYSTEM COMPONENT YKNX-RELATED"/>
    <property type="match status" value="1"/>
</dbReference>
<keyword evidence="2 3" id="KW-0175">Coiled coil</keyword>
<dbReference type="NCBIfam" id="TIGR02971">
    <property type="entry name" value="heterocyst_DevB"/>
    <property type="match status" value="1"/>
</dbReference>
<name>A0A951QFW9_9CYAN</name>
<feature type="transmembrane region" description="Helical" evidence="4">
    <location>
        <begin position="27"/>
        <end position="45"/>
    </location>
</feature>
<gene>
    <name evidence="5" type="ORF">KME15_20890</name>
</gene>
<comment type="caution">
    <text evidence="5">The sequence shown here is derived from an EMBL/GenBank/DDBJ whole genome shotgun (WGS) entry which is preliminary data.</text>
</comment>
<dbReference type="AlphaFoldDB" id="A0A951QFW9"/>
<dbReference type="Gene3D" id="1.10.287.470">
    <property type="entry name" value="Helix hairpin bin"/>
    <property type="match status" value="1"/>
</dbReference>
<organism evidence="5 6">
    <name type="scientific">Drouetiella hepatica Uher 2000/2452</name>
    <dbReference type="NCBI Taxonomy" id="904376"/>
    <lineage>
        <taxon>Bacteria</taxon>
        <taxon>Bacillati</taxon>
        <taxon>Cyanobacteriota</taxon>
        <taxon>Cyanophyceae</taxon>
        <taxon>Oculatellales</taxon>
        <taxon>Oculatellaceae</taxon>
        <taxon>Drouetiella</taxon>
    </lineage>
</organism>
<evidence type="ECO:0000256" key="1">
    <source>
        <dbReference type="ARBA" id="ARBA00004196"/>
    </source>
</evidence>
<evidence type="ECO:0000256" key="2">
    <source>
        <dbReference type="ARBA" id="ARBA00023054"/>
    </source>
</evidence>
<evidence type="ECO:0000256" key="3">
    <source>
        <dbReference type="SAM" id="Coils"/>
    </source>
</evidence>
<keyword evidence="4" id="KW-0472">Membrane</keyword>
<keyword evidence="4" id="KW-1133">Transmembrane helix</keyword>
<evidence type="ECO:0000256" key="4">
    <source>
        <dbReference type="SAM" id="Phobius"/>
    </source>
</evidence>
<dbReference type="Proteomes" id="UP000757435">
    <property type="component" value="Unassembled WGS sequence"/>
</dbReference>
<feature type="coiled-coil region" evidence="3">
    <location>
        <begin position="165"/>
        <end position="230"/>
    </location>
</feature>
<reference evidence="5" key="1">
    <citation type="submission" date="2021-05" db="EMBL/GenBank/DDBJ databases">
        <authorList>
            <person name="Pietrasiak N."/>
            <person name="Ward R."/>
            <person name="Stajich J.E."/>
            <person name="Kurbessoian T."/>
        </authorList>
    </citation>
    <scope>NUCLEOTIDE SEQUENCE</scope>
    <source>
        <strain evidence="5">UHER 2000/2452</strain>
    </source>
</reference>
<reference evidence="5" key="2">
    <citation type="journal article" date="2022" name="Microbiol. Resour. Announc.">
        <title>Metagenome Sequencing to Explore Phylogenomics of Terrestrial Cyanobacteria.</title>
        <authorList>
            <person name="Ward R.D."/>
            <person name="Stajich J.E."/>
            <person name="Johansen J.R."/>
            <person name="Huntemann M."/>
            <person name="Clum A."/>
            <person name="Foster B."/>
            <person name="Foster B."/>
            <person name="Roux S."/>
            <person name="Palaniappan K."/>
            <person name="Varghese N."/>
            <person name="Mukherjee S."/>
            <person name="Reddy T.B.K."/>
            <person name="Daum C."/>
            <person name="Copeland A."/>
            <person name="Chen I.A."/>
            <person name="Ivanova N.N."/>
            <person name="Kyrpides N.C."/>
            <person name="Shapiro N."/>
            <person name="Eloe-Fadrosh E.A."/>
            <person name="Pietrasiak N."/>
        </authorList>
    </citation>
    <scope>NUCLEOTIDE SEQUENCE</scope>
    <source>
        <strain evidence="5">UHER 2000/2452</strain>
    </source>
</reference>
<proteinExistence type="predicted"/>
<feature type="coiled-coil region" evidence="3">
    <location>
        <begin position="107"/>
        <end position="141"/>
    </location>
</feature>
<sequence>MKNTVQNATIQGNSLSKVQLSKTQNSFWIIVAAIALCVGGVAWRYSISSAPPEAMAVNESAIKTVTALGRLAPRGEVIKLSAPTSSQENRVDRLLVKEGDRVKAGQVIAILDSNDRLEAALAEAQEQVNVAQAKLDVTQAGAKQGEIAAQRAEIARLRAENQGSIEAQAATVARLQSEVQNAQTEYERYQSLYQEGATAASQRDSKRLTLDTAQKSLQEAEATLDRIRSTSPQELSKAEGTLSQIAEVRPVDIRSAQAEVNRTIAARNQAKASLDQTFVRSPIDGEVLYIHTRSGEVVSTDGIVEIGQTQQMQVIAEVYQSDIGKVRPGQRVRITSDAIPGELTGTVERVGSQVRRQTIVNTDPSSNIDARVIEVHATLDNASSQKAAKFTNLQIQVVIEP</sequence>
<dbReference type="PANTHER" id="PTHR32347:SF27">
    <property type="entry name" value="RND EFFLUX PUMP MEMBRANE FUSION PROTEIN BARREL-SANDWICH DOMAIN-CONTAINING PROTEIN"/>
    <property type="match status" value="1"/>
</dbReference>
<dbReference type="InterPro" id="IPR050465">
    <property type="entry name" value="UPF0194_transport"/>
</dbReference>
<dbReference type="InterPro" id="IPR014315">
    <property type="entry name" value="ABC_heterocyst_DevB"/>
</dbReference>
<dbReference type="Gene3D" id="2.40.30.170">
    <property type="match status" value="1"/>
</dbReference>
<evidence type="ECO:0000313" key="6">
    <source>
        <dbReference type="Proteomes" id="UP000757435"/>
    </source>
</evidence>
<dbReference type="PRINTS" id="PR01490">
    <property type="entry name" value="RTXTOXIND"/>
</dbReference>
<dbReference type="GO" id="GO:0030313">
    <property type="term" value="C:cell envelope"/>
    <property type="evidence" value="ECO:0007669"/>
    <property type="project" value="UniProtKB-SubCell"/>
</dbReference>
<accession>A0A951QFW9</accession>
<evidence type="ECO:0000313" key="5">
    <source>
        <dbReference type="EMBL" id="MBW4661140.1"/>
    </source>
</evidence>
<comment type="subcellular location">
    <subcellularLocation>
        <location evidence="1">Cell envelope</location>
    </subcellularLocation>
</comment>
<dbReference type="SUPFAM" id="SSF111369">
    <property type="entry name" value="HlyD-like secretion proteins"/>
    <property type="match status" value="1"/>
</dbReference>
<dbReference type="EMBL" id="JAHHHD010000030">
    <property type="protein sequence ID" value="MBW4661140.1"/>
    <property type="molecule type" value="Genomic_DNA"/>
</dbReference>